<keyword evidence="4 6" id="KW-1133">Transmembrane helix</keyword>
<dbReference type="AlphaFoldDB" id="A0A1X7VHP8"/>
<evidence type="ECO:0000256" key="4">
    <source>
        <dbReference type="ARBA" id="ARBA00022989"/>
    </source>
</evidence>
<dbReference type="GO" id="GO:0070072">
    <property type="term" value="P:vacuolar proton-transporting V-type ATPase complex assembly"/>
    <property type="evidence" value="ECO:0007669"/>
    <property type="project" value="InterPro"/>
</dbReference>
<dbReference type="InParanoid" id="A0A1X7VHP8"/>
<dbReference type="EnsemblMetazoa" id="Aqu2.1.39841_001">
    <property type="protein sequence ID" value="Aqu2.1.39841_001"/>
    <property type="gene ID" value="Aqu2.1.39841"/>
</dbReference>
<evidence type="ECO:0000256" key="1">
    <source>
        <dbReference type="ARBA" id="ARBA00004477"/>
    </source>
</evidence>
<reference evidence="7" key="2">
    <citation type="submission" date="2017-05" db="UniProtKB">
        <authorList>
            <consortium name="EnsemblMetazoa"/>
        </authorList>
    </citation>
    <scope>IDENTIFICATION</scope>
</reference>
<proteinExistence type="predicted"/>
<keyword evidence="3" id="KW-0256">Endoplasmic reticulum</keyword>
<dbReference type="GO" id="GO:0005789">
    <property type="term" value="C:endoplasmic reticulum membrane"/>
    <property type="evidence" value="ECO:0007669"/>
    <property type="project" value="UniProtKB-SubCell"/>
</dbReference>
<feature type="transmembrane region" description="Helical" evidence="6">
    <location>
        <begin position="184"/>
        <end position="205"/>
    </location>
</feature>
<evidence type="ECO:0000256" key="5">
    <source>
        <dbReference type="ARBA" id="ARBA00023136"/>
    </source>
</evidence>
<keyword evidence="8" id="KW-1185">Reference proteome</keyword>
<evidence type="ECO:0000313" key="7">
    <source>
        <dbReference type="EnsemblMetazoa" id="Aqu2.1.39841_001"/>
    </source>
</evidence>
<evidence type="ECO:0000256" key="6">
    <source>
        <dbReference type="SAM" id="Phobius"/>
    </source>
</evidence>
<gene>
    <name evidence="7" type="primary">105316745</name>
</gene>
<evidence type="ECO:0000256" key="3">
    <source>
        <dbReference type="ARBA" id="ARBA00022824"/>
    </source>
</evidence>
<evidence type="ECO:0008006" key="9">
    <source>
        <dbReference type="Google" id="ProtNLM"/>
    </source>
</evidence>
<organism evidence="7">
    <name type="scientific">Amphimedon queenslandica</name>
    <name type="common">Sponge</name>
    <dbReference type="NCBI Taxonomy" id="400682"/>
    <lineage>
        <taxon>Eukaryota</taxon>
        <taxon>Metazoa</taxon>
        <taxon>Porifera</taxon>
        <taxon>Demospongiae</taxon>
        <taxon>Heteroscleromorpha</taxon>
        <taxon>Haplosclerida</taxon>
        <taxon>Niphatidae</taxon>
        <taxon>Amphimedon</taxon>
    </lineage>
</organism>
<dbReference type="Proteomes" id="UP000007879">
    <property type="component" value="Unassembled WGS sequence"/>
</dbReference>
<keyword evidence="2 6" id="KW-0812">Transmembrane</keyword>
<accession>A0A1X7VHP8</accession>
<dbReference type="OMA" id="ADVYFII"/>
<evidence type="ECO:0000313" key="8">
    <source>
        <dbReference type="Proteomes" id="UP000007879"/>
    </source>
</evidence>
<dbReference type="Pfam" id="PF11712">
    <property type="entry name" value="Vma12"/>
    <property type="match status" value="1"/>
</dbReference>
<dbReference type="PANTHER" id="PTHR31394:SF1">
    <property type="entry name" value="TRANSMEMBRANE PROTEIN 199"/>
    <property type="match status" value="1"/>
</dbReference>
<keyword evidence="5 6" id="KW-0472">Membrane</keyword>
<dbReference type="KEGG" id="aqu:105316745"/>
<sequence length="208" mass="23744">MADIYCYQLVEATPYLERVIDHLLSSANRESLPKPLSRELEGWRERETGVEFKEGVVCDCKVIKFSTVKEIKKQLKETPLDGKSPFIHELLQGSRIVFPRQQAPPRNPELVARLETIKASLENAEYNKMVFGKQKKDETLKDIKLDVQATHRQLLVMFNFFLTVVGSFIFGYFAAYYAGMDSTACFATGLVFGLAVLFADVYFIIKQL</sequence>
<reference evidence="8" key="1">
    <citation type="journal article" date="2010" name="Nature">
        <title>The Amphimedon queenslandica genome and the evolution of animal complexity.</title>
        <authorList>
            <person name="Srivastava M."/>
            <person name="Simakov O."/>
            <person name="Chapman J."/>
            <person name="Fahey B."/>
            <person name="Gauthier M.E."/>
            <person name="Mitros T."/>
            <person name="Richards G.S."/>
            <person name="Conaco C."/>
            <person name="Dacre M."/>
            <person name="Hellsten U."/>
            <person name="Larroux C."/>
            <person name="Putnam N.H."/>
            <person name="Stanke M."/>
            <person name="Adamska M."/>
            <person name="Darling A."/>
            <person name="Degnan S.M."/>
            <person name="Oakley T.H."/>
            <person name="Plachetzki D.C."/>
            <person name="Zhai Y."/>
            <person name="Adamski M."/>
            <person name="Calcino A."/>
            <person name="Cummins S.F."/>
            <person name="Goodstein D.M."/>
            <person name="Harris C."/>
            <person name="Jackson D.J."/>
            <person name="Leys S.P."/>
            <person name="Shu S."/>
            <person name="Woodcroft B.J."/>
            <person name="Vervoort M."/>
            <person name="Kosik K.S."/>
            <person name="Manning G."/>
            <person name="Degnan B.M."/>
            <person name="Rokhsar D.S."/>
        </authorList>
    </citation>
    <scope>NUCLEOTIDE SEQUENCE [LARGE SCALE GENOMIC DNA]</scope>
</reference>
<name>A0A1X7VHP8_AMPQE</name>
<comment type="subcellular location">
    <subcellularLocation>
        <location evidence="1">Endoplasmic reticulum membrane</location>
        <topology evidence="1">Multi-pass membrane protein</topology>
    </subcellularLocation>
</comment>
<protein>
    <recommendedName>
        <fullName evidence="9">Transmembrane protein 199</fullName>
    </recommendedName>
</protein>
<dbReference type="InterPro" id="IPR021013">
    <property type="entry name" value="ATPase_Vma12"/>
</dbReference>
<dbReference type="EnsemblMetazoa" id="XM_011411890.2">
    <property type="protein sequence ID" value="XP_011410192.1"/>
    <property type="gene ID" value="LOC105316745"/>
</dbReference>
<dbReference type="OrthoDB" id="19981at2759"/>
<dbReference type="STRING" id="400682.A0A1X7VHP8"/>
<evidence type="ECO:0000256" key="2">
    <source>
        <dbReference type="ARBA" id="ARBA00022692"/>
    </source>
</evidence>
<dbReference type="eggNOG" id="ENOG502RXKD">
    <property type="taxonomic scope" value="Eukaryota"/>
</dbReference>
<dbReference type="PANTHER" id="PTHR31394">
    <property type="entry name" value="TRANSMEMBRANE PROTEIN 199"/>
    <property type="match status" value="1"/>
</dbReference>
<feature type="transmembrane region" description="Helical" evidence="6">
    <location>
        <begin position="154"/>
        <end position="178"/>
    </location>
</feature>